<dbReference type="Proteomes" id="UP000637578">
    <property type="component" value="Unassembled WGS sequence"/>
</dbReference>
<reference evidence="1" key="2">
    <citation type="submission" date="2020-09" db="EMBL/GenBank/DDBJ databases">
        <authorList>
            <person name="Sun Q."/>
            <person name="Zhou Y."/>
        </authorList>
    </citation>
    <scope>NUCLEOTIDE SEQUENCE</scope>
    <source>
        <strain evidence="1">CGMCC 4.5737</strain>
    </source>
</reference>
<reference evidence="1" key="1">
    <citation type="journal article" date="2014" name="Int. J. Syst. Evol. Microbiol.">
        <title>Complete genome sequence of Corynebacterium casei LMG S-19264T (=DSM 44701T), isolated from a smear-ripened cheese.</title>
        <authorList>
            <consortium name="US DOE Joint Genome Institute (JGI-PGF)"/>
            <person name="Walter F."/>
            <person name="Albersmeier A."/>
            <person name="Kalinowski J."/>
            <person name="Ruckert C."/>
        </authorList>
    </citation>
    <scope>NUCLEOTIDE SEQUENCE</scope>
    <source>
        <strain evidence="1">CGMCC 4.5737</strain>
    </source>
</reference>
<sequence length="78" mass="8563">MSEFIELMVCEVCIHLLANGEYVDGTDAADKAGQGMAKRWQGYHLIPGSDDFGYCMSSCEGCGSSEHGNRFRAFADKF</sequence>
<comment type="caution">
    <text evidence="1">The sequence shown here is derived from an EMBL/GenBank/DDBJ whole genome shotgun (WGS) entry which is preliminary data.</text>
</comment>
<gene>
    <name evidence="1" type="ORF">GCM10012275_15460</name>
</gene>
<dbReference type="EMBL" id="BMMK01000004">
    <property type="protein sequence ID" value="GGM45325.1"/>
    <property type="molecule type" value="Genomic_DNA"/>
</dbReference>
<protein>
    <submittedName>
        <fullName evidence="1">Uncharacterized protein</fullName>
    </submittedName>
</protein>
<keyword evidence="2" id="KW-1185">Reference proteome</keyword>
<name>A0A8J3CAP8_9PSEU</name>
<proteinExistence type="predicted"/>
<evidence type="ECO:0000313" key="1">
    <source>
        <dbReference type="EMBL" id="GGM45325.1"/>
    </source>
</evidence>
<evidence type="ECO:0000313" key="2">
    <source>
        <dbReference type="Proteomes" id="UP000637578"/>
    </source>
</evidence>
<dbReference type="AlphaFoldDB" id="A0A8J3CAP8"/>
<accession>A0A8J3CAP8</accession>
<organism evidence="1 2">
    <name type="scientific">Longimycelium tulufanense</name>
    <dbReference type="NCBI Taxonomy" id="907463"/>
    <lineage>
        <taxon>Bacteria</taxon>
        <taxon>Bacillati</taxon>
        <taxon>Actinomycetota</taxon>
        <taxon>Actinomycetes</taxon>
        <taxon>Pseudonocardiales</taxon>
        <taxon>Pseudonocardiaceae</taxon>
        <taxon>Longimycelium</taxon>
    </lineage>
</organism>